<organism evidence="1 2">
    <name type="scientific">Podospora bellae-mahoneyi</name>
    <dbReference type="NCBI Taxonomy" id="2093777"/>
    <lineage>
        <taxon>Eukaryota</taxon>
        <taxon>Fungi</taxon>
        <taxon>Dikarya</taxon>
        <taxon>Ascomycota</taxon>
        <taxon>Pezizomycotina</taxon>
        <taxon>Sordariomycetes</taxon>
        <taxon>Sordariomycetidae</taxon>
        <taxon>Sordariales</taxon>
        <taxon>Podosporaceae</taxon>
        <taxon>Podospora</taxon>
    </lineage>
</organism>
<comment type="caution">
    <text evidence="1">The sequence shown here is derived from an EMBL/GenBank/DDBJ whole genome shotgun (WGS) entry which is preliminary data.</text>
</comment>
<reference evidence="1 2" key="1">
    <citation type="journal article" date="2023" name="bioRxiv">
        <title>High-quality genome assemblies of four members of thePodospora anserinaspecies complex.</title>
        <authorList>
            <person name="Ament-Velasquez S.L."/>
            <person name="Vogan A.A."/>
            <person name="Wallerman O."/>
            <person name="Hartmann F."/>
            <person name="Gautier V."/>
            <person name="Silar P."/>
            <person name="Giraud T."/>
            <person name="Johannesson H."/>
        </authorList>
    </citation>
    <scope>NUCLEOTIDE SEQUENCE [LARGE SCALE GENOMIC DNA]</scope>
    <source>
        <strain evidence="1 2">CBS 112042</strain>
    </source>
</reference>
<sequence length="88" mass="10099">MDWINPDSGFTNHDFTVFSYPYEHVPARDYHTKEAGLGSNIDLFSLGPELEQRQRAVAIWKLDADEVSLQDQVTRGVDQEQVFKNNSI</sequence>
<evidence type="ECO:0000313" key="1">
    <source>
        <dbReference type="EMBL" id="KAK4643992.1"/>
    </source>
</evidence>
<evidence type="ECO:0000313" key="2">
    <source>
        <dbReference type="Proteomes" id="UP001322138"/>
    </source>
</evidence>
<proteinExistence type="predicted"/>
<dbReference type="EMBL" id="JAFFGZ010000005">
    <property type="protein sequence ID" value="KAK4643992.1"/>
    <property type="molecule type" value="Genomic_DNA"/>
</dbReference>
<dbReference type="RefSeq" id="XP_062732968.1">
    <property type="nucleotide sequence ID" value="XM_062872435.1"/>
</dbReference>
<dbReference type="Proteomes" id="UP001322138">
    <property type="component" value="Unassembled WGS sequence"/>
</dbReference>
<protein>
    <submittedName>
        <fullName evidence="1">Uncharacterized protein</fullName>
    </submittedName>
</protein>
<name>A0ABR0FM58_9PEZI</name>
<accession>A0ABR0FM58</accession>
<dbReference type="GeneID" id="87891600"/>
<keyword evidence="2" id="KW-1185">Reference proteome</keyword>
<gene>
    <name evidence="1" type="ORF">QC761_0048010</name>
</gene>